<dbReference type="OrthoDB" id="9801221at2"/>
<evidence type="ECO:0000313" key="3">
    <source>
        <dbReference type="Proteomes" id="UP000238701"/>
    </source>
</evidence>
<gene>
    <name evidence="2" type="ORF">SBA1_60005</name>
</gene>
<dbReference type="Proteomes" id="UP000238701">
    <property type="component" value="Unassembled WGS sequence"/>
</dbReference>
<organism evidence="2 3">
    <name type="scientific">Candidatus Sulfotelmatobacter kueseliae</name>
    <dbReference type="NCBI Taxonomy" id="2042962"/>
    <lineage>
        <taxon>Bacteria</taxon>
        <taxon>Pseudomonadati</taxon>
        <taxon>Acidobacteriota</taxon>
        <taxon>Terriglobia</taxon>
        <taxon>Terriglobales</taxon>
        <taxon>Candidatus Korobacteraceae</taxon>
        <taxon>Candidatus Sulfotelmatobacter</taxon>
    </lineage>
</organism>
<evidence type="ECO:0000256" key="1">
    <source>
        <dbReference type="SAM" id="Phobius"/>
    </source>
</evidence>
<protein>
    <submittedName>
        <fullName evidence="2">Uncharacterized protein</fullName>
    </submittedName>
</protein>
<feature type="transmembrane region" description="Helical" evidence="1">
    <location>
        <begin position="95"/>
        <end position="115"/>
    </location>
</feature>
<feature type="transmembrane region" description="Helical" evidence="1">
    <location>
        <begin position="153"/>
        <end position="174"/>
    </location>
</feature>
<feature type="transmembrane region" description="Helical" evidence="1">
    <location>
        <begin position="62"/>
        <end position="88"/>
    </location>
</feature>
<dbReference type="AlphaFoldDB" id="A0A2U3L0K5"/>
<reference evidence="3" key="1">
    <citation type="submission" date="2018-02" db="EMBL/GenBank/DDBJ databases">
        <authorList>
            <person name="Hausmann B."/>
        </authorList>
    </citation>
    <scope>NUCLEOTIDE SEQUENCE [LARGE SCALE GENOMIC DNA]</scope>
    <source>
        <strain evidence="3">Peat soil MAG SbA1</strain>
    </source>
</reference>
<dbReference type="EMBL" id="OMOD01000155">
    <property type="protein sequence ID" value="SPF45451.1"/>
    <property type="molecule type" value="Genomic_DNA"/>
</dbReference>
<evidence type="ECO:0000313" key="2">
    <source>
        <dbReference type="EMBL" id="SPF45451.1"/>
    </source>
</evidence>
<accession>A0A2U3L0K5</accession>
<name>A0A2U3L0K5_9BACT</name>
<feature type="transmembrane region" description="Helical" evidence="1">
    <location>
        <begin position="21"/>
        <end position="42"/>
    </location>
</feature>
<keyword evidence="1" id="KW-0472">Membrane</keyword>
<proteinExistence type="predicted"/>
<keyword evidence="1" id="KW-0812">Transmembrane</keyword>
<sequence length="185" mass="20973">MFEYLQAIPDEPWKPVSRPALVAWLIFYVVFLAYAFSAHGAFLFIDNANLVVHEGGHNLFGWFGPTLCLWGGTLLQWLVPFLLAAYFFTQRHTTGFVFCLFFFFENWLYTATYMADARAQALPLVTTGGSDFVEHDFFAIFSSLGVLNYDTKIAMVVRILGWCGMIAGVGWLALQGRRERERAAS</sequence>
<keyword evidence="1" id="KW-1133">Transmembrane helix</keyword>